<comment type="caution">
    <text evidence="2">The sequence shown here is derived from an EMBL/GenBank/DDBJ whole genome shotgun (WGS) entry which is preliminary data.</text>
</comment>
<keyword evidence="3" id="KW-1185">Reference proteome</keyword>
<protein>
    <submittedName>
        <fullName evidence="2">Uncharacterized protein</fullName>
    </submittedName>
</protein>
<evidence type="ECO:0000313" key="2">
    <source>
        <dbReference type="EMBL" id="KAK4681849.1"/>
    </source>
</evidence>
<gene>
    <name evidence="2" type="ORF">QC764_0013160</name>
</gene>
<evidence type="ECO:0000313" key="3">
    <source>
        <dbReference type="Proteomes" id="UP001323617"/>
    </source>
</evidence>
<feature type="region of interest" description="Disordered" evidence="1">
    <location>
        <begin position="24"/>
        <end position="47"/>
    </location>
</feature>
<dbReference type="EMBL" id="JAFFHC010000001">
    <property type="protein sequence ID" value="KAK4681849.1"/>
    <property type="molecule type" value="Genomic_DNA"/>
</dbReference>
<organism evidence="2 3">
    <name type="scientific">Podospora pseudoanserina</name>
    <dbReference type="NCBI Taxonomy" id="2609844"/>
    <lineage>
        <taxon>Eukaryota</taxon>
        <taxon>Fungi</taxon>
        <taxon>Dikarya</taxon>
        <taxon>Ascomycota</taxon>
        <taxon>Pezizomycotina</taxon>
        <taxon>Sordariomycetes</taxon>
        <taxon>Sordariomycetidae</taxon>
        <taxon>Sordariales</taxon>
        <taxon>Podosporaceae</taxon>
        <taxon>Podospora</taxon>
    </lineage>
</organism>
<sequence>MACQRIMQRCFIFAHREDLIMGVTDETDGDKTANSSSSESESRDSTPERRFLLAVGVIEDETGGGFEVGSLVGLVEGAGRFDVGVLVGLVEGAGRFDVGVLVGLVTVGVVVGLTVVGGGFGAGVLAGSAAVGVFDMVDNGVVAGMVGGVGFAFGGRPRGLLGGVVRYEGVEGLR</sequence>
<reference evidence="2 3" key="1">
    <citation type="journal article" date="2023" name="bioRxiv">
        <title>High-quality genome assemblies of four members of thePodospora anserinaspecies complex.</title>
        <authorList>
            <person name="Ament-Velasquez S.L."/>
            <person name="Vogan A.A."/>
            <person name="Wallerman O."/>
            <person name="Hartmann F."/>
            <person name="Gautier V."/>
            <person name="Silar P."/>
            <person name="Giraud T."/>
            <person name="Johannesson H."/>
        </authorList>
    </citation>
    <scope>NUCLEOTIDE SEQUENCE [LARGE SCALE GENOMIC DNA]</scope>
    <source>
        <strain evidence="2 3">CBS 124.78</strain>
    </source>
</reference>
<proteinExistence type="predicted"/>
<name>A0ABR0IP14_9PEZI</name>
<accession>A0ABR0IP14</accession>
<dbReference type="Proteomes" id="UP001323617">
    <property type="component" value="Unassembled WGS sequence"/>
</dbReference>
<dbReference type="GeneID" id="87960383"/>
<evidence type="ECO:0000256" key="1">
    <source>
        <dbReference type="SAM" id="MobiDB-lite"/>
    </source>
</evidence>
<dbReference type="RefSeq" id="XP_062805319.1">
    <property type="nucleotide sequence ID" value="XM_062939916.1"/>
</dbReference>